<protein>
    <submittedName>
        <fullName evidence="1">Threonine ammonia-lyase</fullName>
        <ecNumber evidence="1">4.3.1.19</ecNumber>
    </submittedName>
</protein>
<evidence type="ECO:0000313" key="1">
    <source>
        <dbReference type="EMBL" id="QQK08460.1"/>
    </source>
</evidence>
<proteinExistence type="predicted"/>
<accession>A0AC61MW45</accession>
<organism evidence="1 2">
    <name type="scientific">Miniphocaeibacter halophilus</name>
    <dbReference type="NCBI Taxonomy" id="2931922"/>
    <lineage>
        <taxon>Bacteria</taxon>
        <taxon>Bacillati</taxon>
        <taxon>Bacillota</taxon>
        <taxon>Tissierellia</taxon>
        <taxon>Tissierellales</taxon>
        <taxon>Peptoniphilaceae</taxon>
        <taxon>Miniphocaeibacter</taxon>
    </lineage>
</organism>
<dbReference type="EMBL" id="CP066744">
    <property type="protein sequence ID" value="QQK08460.1"/>
    <property type="molecule type" value="Genomic_DNA"/>
</dbReference>
<dbReference type="EC" id="4.3.1.19" evidence="1"/>
<gene>
    <name evidence="1" type="ORF">JFY71_02685</name>
</gene>
<keyword evidence="2" id="KW-1185">Reference proteome</keyword>
<name>A0AC61MW45_9FIRM</name>
<dbReference type="Proteomes" id="UP000595814">
    <property type="component" value="Chromosome"/>
</dbReference>
<reference evidence="1 2" key="1">
    <citation type="journal article" date="2022" name="Int. J. Syst. Evol. Microbiol.">
        <title>Miniphocaeibacter halophilus sp. nov., an ammonium-tolerant acetate-producing bacterium isolated from a biogas system.</title>
        <authorList>
            <person name="Schnurer A."/>
            <person name="Singh A."/>
            <person name="Bi S."/>
            <person name="Qiao W."/>
            <person name="Westerholm M."/>
        </authorList>
    </citation>
    <scope>NUCLEOTIDE SEQUENCE [LARGE SCALE GENOMIC DNA]</scope>
    <source>
        <strain evidence="1 2">AMB_01</strain>
    </source>
</reference>
<keyword evidence="1" id="KW-0456">Lyase</keyword>
<evidence type="ECO:0000313" key="2">
    <source>
        <dbReference type="Proteomes" id="UP000595814"/>
    </source>
</evidence>
<sequence>MTCENLDRWVEQLDFKGAKERLKNKTNPTRLIYSDAFSNIFGNEIYLKPENLQVTGAFKIRGAYNKISKMTEEQKTKGLISASAGNHAQGVAYSAKEAGASATIVMPSTTPLIKVEGTRKYGVDVLLYGTNFDEAFHKAEEIAKEKNLEFVHPFDDLDVIEGQGTISLEILKEQPDMDIIIVPIGGGGLISGIAVAAKQINPNIKIIGVEPEGAKSMTCSIEDGHITCLDNVDTIADGVAVKEPGKITYELVRNYVDEIISVSDYEIMESFIEIMETHKLMAESSGAMSVAAAKKLKVWNKKVACVISGGNIDMVTISTMVQKGLISKGRLFGFTVLLPDRPGELLNIARILAEMSANVVEVSHDQFKTADRLTDVVLQVQVEANGHDHINKIIERLYNEGYKVKRTS</sequence>